<dbReference type="HOGENOM" id="CLU_1140560_0_0_2"/>
<reference evidence="3 4" key="1">
    <citation type="submission" date="2014-07" db="EMBL/GenBank/DDBJ databases">
        <title>Methanogenic archaea and the global carbon cycle.</title>
        <authorList>
            <person name="Henriksen J.R."/>
            <person name="Luke J."/>
            <person name="Reinhart S."/>
            <person name="Benedict M.N."/>
            <person name="Youngblut N.D."/>
            <person name="Metcalf M.E."/>
            <person name="Whitaker R.J."/>
            <person name="Metcalf W.W."/>
        </authorList>
    </citation>
    <scope>NUCLEOTIDE SEQUENCE [LARGE SCALE GENOMIC DNA]</scope>
    <source>
        <strain evidence="3 4">Wiesmoor</strain>
    </source>
</reference>
<keyword evidence="3" id="KW-0808">Transferase</keyword>
<dbReference type="CDD" id="cd00077">
    <property type="entry name" value="HDc"/>
    <property type="match status" value="1"/>
</dbReference>
<accession>A0A0E3QKS1</accession>
<keyword evidence="3" id="KW-0548">Nucleotidyltransferase</keyword>
<protein>
    <submittedName>
        <fullName evidence="3">tRNA nucleotidyltransferase</fullName>
        <ecNumber evidence="3">2.7.7.72</ecNumber>
    </submittedName>
</protein>
<name>A0A0E3QKS1_METBA</name>
<dbReference type="InterPro" id="IPR006674">
    <property type="entry name" value="HD_domain"/>
</dbReference>
<evidence type="ECO:0000259" key="2">
    <source>
        <dbReference type="PROSITE" id="PS51831"/>
    </source>
</evidence>
<dbReference type="KEGG" id="mbw:MSBRW_1569"/>
<dbReference type="EC" id="2.7.7.72" evidence="3"/>
<sequence>MCEYPTFRASPTLIMYMLDLVHEIKLISDDHKFSELKKVFSSPKPSRYFNILNLGHALYITFPEIYSLIGIPQAHHSDGDAFEHTMRVLDDCRELTDDPVCLFAALTHDLGKATTPTEILPAHHDHETRSVEIIDKIDWVPNEWKYFAKVFAADHMRGHRFREMRRGKRVSLLERIHKSNRGLEGFCKVLYADKPTPGTMRDIALMHATYAKIYSISGDDLPATTPKGEAFGKVLHQKRVEMI</sequence>
<dbReference type="PANTHER" id="PTHR47545:SF1">
    <property type="entry name" value="MULTIFUNCTIONAL CCA PROTEIN"/>
    <property type="match status" value="1"/>
</dbReference>
<feature type="domain" description="HD" evidence="2">
    <location>
        <begin position="81"/>
        <end position="179"/>
    </location>
</feature>
<dbReference type="SMART" id="SM00471">
    <property type="entry name" value="HDc"/>
    <property type="match status" value="1"/>
</dbReference>
<dbReference type="InterPro" id="IPR050124">
    <property type="entry name" value="tRNA_CCA-adding_enzyme"/>
</dbReference>
<dbReference type="AlphaFoldDB" id="A0A0E3QKS1"/>
<dbReference type="SUPFAM" id="SSF81891">
    <property type="entry name" value="Poly A polymerase C-terminal region-like"/>
    <property type="match status" value="1"/>
</dbReference>
<dbReference type="EMBL" id="CP009526">
    <property type="protein sequence ID" value="AKB50822.1"/>
    <property type="molecule type" value="Genomic_DNA"/>
</dbReference>
<dbReference type="PANTHER" id="PTHR47545">
    <property type="entry name" value="MULTIFUNCTIONAL CCA PROTEIN"/>
    <property type="match status" value="1"/>
</dbReference>
<dbReference type="InterPro" id="IPR003607">
    <property type="entry name" value="HD/PDEase_dom"/>
</dbReference>
<dbReference type="Pfam" id="PF01966">
    <property type="entry name" value="HD"/>
    <property type="match status" value="1"/>
</dbReference>
<evidence type="ECO:0000256" key="1">
    <source>
        <dbReference type="ARBA" id="ARBA00022741"/>
    </source>
</evidence>
<dbReference type="PROSITE" id="PS51831">
    <property type="entry name" value="HD"/>
    <property type="match status" value="1"/>
</dbReference>
<evidence type="ECO:0000313" key="4">
    <source>
        <dbReference type="Proteomes" id="UP000033038"/>
    </source>
</evidence>
<organism evidence="3 4">
    <name type="scientific">Methanosarcina barkeri str. Wiesmoor</name>
    <dbReference type="NCBI Taxonomy" id="1434109"/>
    <lineage>
        <taxon>Archaea</taxon>
        <taxon>Methanobacteriati</taxon>
        <taxon>Methanobacteriota</taxon>
        <taxon>Stenosarchaea group</taxon>
        <taxon>Methanomicrobia</taxon>
        <taxon>Methanosarcinales</taxon>
        <taxon>Methanosarcinaceae</taxon>
        <taxon>Methanosarcina</taxon>
    </lineage>
</organism>
<keyword evidence="1" id="KW-0547">Nucleotide-binding</keyword>
<evidence type="ECO:0000313" key="3">
    <source>
        <dbReference type="EMBL" id="AKB50822.1"/>
    </source>
</evidence>
<proteinExistence type="predicted"/>
<dbReference type="GO" id="GO:0000166">
    <property type="term" value="F:nucleotide binding"/>
    <property type="evidence" value="ECO:0007669"/>
    <property type="project" value="UniProtKB-KW"/>
</dbReference>
<dbReference type="Proteomes" id="UP000033038">
    <property type="component" value="Chromosome"/>
</dbReference>
<dbReference type="PATRIC" id="fig|1434109.4.peg.1971"/>
<dbReference type="Gene3D" id="1.10.3090.10">
    <property type="entry name" value="cca-adding enzyme, domain 2"/>
    <property type="match status" value="1"/>
</dbReference>
<dbReference type="GO" id="GO:0004810">
    <property type="term" value="F:CCA tRNA nucleotidyltransferase activity"/>
    <property type="evidence" value="ECO:0007669"/>
    <property type="project" value="UniProtKB-EC"/>
</dbReference>
<gene>
    <name evidence="3" type="ORF">MSBRW_1569</name>
</gene>